<evidence type="ECO:0000313" key="3">
    <source>
        <dbReference type="EMBL" id="QHF03349.1"/>
    </source>
</evidence>
<gene>
    <name evidence="3" type="ORF">N015_13395</name>
</gene>
<keyword evidence="4" id="KW-1185">Reference proteome</keyword>
<reference evidence="3 4" key="1">
    <citation type="journal article" date="2014" name="Genome Announc.">
        <title>Draft Genome Sequences of a Phylogenetically Diverse Suite of Pseudomonas syringae Strains from Multiple Source Populations.</title>
        <authorList>
            <person name="Baltrus D.A."/>
            <person name="Yourstone S."/>
            <person name="Lind A."/>
            <person name="Guilbaud C."/>
            <person name="Sands D.C."/>
            <person name="Jones C.D."/>
            <person name="Morris C.E."/>
            <person name="Dangl J.L."/>
        </authorList>
    </citation>
    <scope>NUCLEOTIDE SEQUENCE [LARGE SCALE GENOMIC DNA]</scope>
    <source>
        <strain evidence="3 4">CC1524</strain>
    </source>
</reference>
<dbReference type="InterPro" id="IPR036573">
    <property type="entry name" value="CBM_sf_5/12"/>
</dbReference>
<dbReference type="Gene3D" id="2.10.10.20">
    <property type="entry name" value="Carbohydrate-binding module superfamily 5/12"/>
    <property type="match status" value="1"/>
</dbReference>
<protein>
    <recommendedName>
        <fullName evidence="2">Chitin-binding type-3 domain-containing protein</fullName>
    </recommendedName>
</protein>
<organism evidence="3 4">
    <name type="scientific">Pseudomonas asturiensis</name>
    <dbReference type="NCBI Taxonomy" id="1190415"/>
    <lineage>
        <taxon>Bacteria</taxon>
        <taxon>Pseudomonadati</taxon>
        <taxon>Pseudomonadota</taxon>
        <taxon>Gammaproteobacteria</taxon>
        <taxon>Pseudomonadales</taxon>
        <taxon>Pseudomonadaceae</taxon>
        <taxon>Pseudomonas</taxon>
    </lineage>
</organism>
<sequence>MKVVPPIEITDAKMISNNVAAMDYEAWSSTKAYAIGDSVTISNNNWEALVANTGKNPTTDTSTPAVWLNKGPTNRWRMFNKRIGNTWSLGTFTSNPGSIDLTIRPAARINSFGLVGVRASSVRVIMTVPGTADPVYDKTFAMSTKSGGSWYRYYFGAFSTKDNVAQFDLPPFNNADIRVVVSAPGGTARVGMMVLGMSQDIGWARFGSGVGIDSYSSIKEDDFGGITITPRGKRRVVDFDIGMYANRISSALRILEPLSDTAALYIGAVSADWSITIGRFDRLALINPNVALAEYSLEVRSLM</sequence>
<evidence type="ECO:0000259" key="2">
    <source>
        <dbReference type="Pfam" id="PF02839"/>
    </source>
</evidence>
<feature type="domain" description="Chitin-binding type-3" evidence="2">
    <location>
        <begin position="26"/>
        <end position="67"/>
    </location>
</feature>
<evidence type="ECO:0000256" key="1">
    <source>
        <dbReference type="ARBA" id="ARBA00022801"/>
    </source>
</evidence>
<dbReference type="Pfam" id="PF02839">
    <property type="entry name" value="CBM_5_12"/>
    <property type="match status" value="1"/>
</dbReference>
<evidence type="ECO:0000313" key="4">
    <source>
        <dbReference type="Proteomes" id="UP000464644"/>
    </source>
</evidence>
<keyword evidence="1" id="KW-0378">Hydrolase</keyword>
<dbReference type="Proteomes" id="UP000464644">
    <property type="component" value="Chromosome"/>
</dbReference>
<accession>A0ABX6HDD4</accession>
<dbReference type="EMBL" id="CP047265">
    <property type="protein sequence ID" value="QHF03349.1"/>
    <property type="molecule type" value="Genomic_DNA"/>
</dbReference>
<dbReference type="SUPFAM" id="SSF51055">
    <property type="entry name" value="Carbohydrate binding domain"/>
    <property type="match status" value="1"/>
</dbReference>
<dbReference type="InterPro" id="IPR003610">
    <property type="entry name" value="CBM5/12"/>
</dbReference>
<name>A0ABX6HDD4_9PSED</name>
<proteinExistence type="predicted"/>
<dbReference type="RefSeq" id="WP_024685876.1">
    <property type="nucleotide sequence ID" value="NZ_CP047265.1"/>
</dbReference>